<dbReference type="EMBL" id="AKCR02000215">
    <property type="protein sequence ID" value="PKK18278.1"/>
    <property type="molecule type" value="Genomic_DNA"/>
</dbReference>
<dbReference type="KEGG" id="clv:102095233"/>
<keyword evidence="3 5" id="KW-0416">Keratin</keyword>
<dbReference type="AlphaFoldDB" id="R7VSL3"/>
<evidence type="ECO:0000256" key="1">
    <source>
        <dbReference type="ARBA" id="ARBA00008702"/>
    </source>
</evidence>
<dbReference type="GO" id="GO:0005200">
    <property type="term" value="F:structural constituent of cytoskeleton"/>
    <property type="evidence" value="ECO:0007669"/>
    <property type="project" value="InterPro"/>
</dbReference>
<dbReference type="STRING" id="8932.R7VSL3"/>
<evidence type="ECO:0000256" key="5">
    <source>
        <dbReference type="RuleBase" id="RU364002"/>
    </source>
</evidence>
<evidence type="ECO:0000313" key="6">
    <source>
        <dbReference type="EMBL" id="PKK18278.1"/>
    </source>
</evidence>
<organism evidence="6 7">
    <name type="scientific">Columba livia</name>
    <name type="common">Rock dove</name>
    <dbReference type="NCBI Taxonomy" id="8932"/>
    <lineage>
        <taxon>Eukaryota</taxon>
        <taxon>Metazoa</taxon>
        <taxon>Chordata</taxon>
        <taxon>Craniata</taxon>
        <taxon>Vertebrata</taxon>
        <taxon>Euteleostomi</taxon>
        <taxon>Archelosauria</taxon>
        <taxon>Archosauria</taxon>
        <taxon>Dinosauria</taxon>
        <taxon>Saurischia</taxon>
        <taxon>Theropoda</taxon>
        <taxon>Coelurosauria</taxon>
        <taxon>Aves</taxon>
        <taxon>Neognathae</taxon>
        <taxon>Neoaves</taxon>
        <taxon>Columbimorphae</taxon>
        <taxon>Columbiformes</taxon>
        <taxon>Columbidae</taxon>
        <taxon>Columba</taxon>
    </lineage>
</organism>
<comment type="similarity">
    <text evidence="1 5">Belongs to the avian keratin family.</text>
</comment>
<dbReference type="Proteomes" id="UP000053872">
    <property type="component" value="Unassembled WGS sequence"/>
</dbReference>
<evidence type="ECO:0000313" key="7">
    <source>
        <dbReference type="Proteomes" id="UP000053872"/>
    </source>
</evidence>
<comment type="caution">
    <text evidence="6">The sequence shown here is derived from an EMBL/GenBank/DDBJ whole genome shotgun (WGS) entry which is preliminary data.</text>
</comment>
<evidence type="ECO:0000256" key="3">
    <source>
        <dbReference type="ARBA" id="ARBA00022744"/>
    </source>
</evidence>
<gene>
    <name evidence="6" type="ORF">A306_00013887</name>
</gene>
<dbReference type="InParanoid" id="R7VSL3"/>
<keyword evidence="4" id="KW-0007">Acetylation</keyword>
<dbReference type="Pfam" id="PF02422">
    <property type="entry name" value="Keratin"/>
    <property type="match status" value="1"/>
</dbReference>
<dbReference type="PANTHER" id="PTHR31203">
    <property type="entry name" value="BETA-KERATIN-RELATED PROTEIN-RELATED"/>
    <property type="match status" value="1"/>
</dbReference>
<dbReference type="InterPro" id="IPR003461">
    <property type="entry name" value="Keratin"/>
</dbReference>
<evidence type="ECO:0000256" key="4">
    <source>
        <dbReference type="ARBA" id="ARBA00022990"/>
    </source>
</evidence>
<proteinExistence type="inferred from homology"/>
<dbReference type="eggNOG" id="ENOG502TE1C">
    <property type="taxonomic scope" value="Eukaryota"/>
</dbReference>
<sequence length="129" mass="12591">MSCSSLCVPSCGVAAPAPLADTTNEPCVRQCPDSTVVIQPPAVMVTHPGPILSSFPQHSVVGSAGAPGVGGGYGGTFGGRGGFGGLGGYGAYGLYGGSGLYGGYGALGSCGYGGWRRGHRYLNGNCGPC</sequence>
<protein>
    <recommendedName>
        <fullName evidence="5">Keratin</fullName>
    </recommendedName>
</protein>
<dbReference type="PANTHER" id="PTHR31203:SF1">
    <property type="entry name" value="BETA-KERATIN-RELATED PROTEIN-RELATED"/>
    <property type="match status" value="1"/>
</dbReference>
<keyword evidence="7" id="KW-1185">Reference proteome</keyword>
<dbReference type="OrthoDB" id="9071072at2759"/>
<reference evidence="6 7" key="1">
    <citation type="journal article" date="2013" name="Science">
        <title>Genomic diversity and evolution of the head crest in the rock pigeon.</title>
        <authorList>
            <person name="Shapiro M.D."/>
            <person name="Kronenberg Z."/>
            <person name="Li C."/>
            <person name="Domyan E.T."/>
            <person name="Pan H."/>
            <person name="Campbell M."/>
            <person name="Tan H."/>
            <person name="Huff C.D."/>
            <person name="Hu H."/>
            <person name="Vickrey A.I."/>
            <person name="Nielsen S.C."/>
            <person name="Stringham S.A."/>
            <person name="Hu H."/>
            <person name="Willerslev E."/>
            <person name="Gilbert M.T."/>
            <person name="Yandell M."/>
            <person name="Zhang G."/>
            <person name="Wang J."/>
        </authorList>
    </citation>
    <scope>NUCLEOTIDE SEQUENCE [LARGE SCALE GENOMIC DNA]</scope>
    <source>
        <tissue evidence="6">Blood</tissue>
    </source>
</reference>
<comment type="subunit">
    <text evidence="2 5">The avian keratins (F-ker, S-ker, C-ker and B-ker) are a complex mixture of very similar polypeptides.</text>
</comment>
<dbReference type="GO" id="GO:0005882">
    <property type="term" value="C:intermediate filament"/>
    <property type="evidence" value="ECO:0007669"/>
    <property type="project" value="UniProtKB-KW"/>
</dbReference>
<evidence type="ECO:0000256" key="2">
    <source>
        <dbReference type="ARBA" id="ARBA00011806"/>
    </source>
</evidence>
<accession>R7VSL3</accession>
<name>R7VSL3_COLLI</name>